<keyword evidence="3 7" id="KW-0548">Nucleotidyltransferase</keyword>
<dbReference type="InterPro" id="IPR044893">
    <property type="entry name" value="RNA_pol_Rpb1_clamp_domain"/>
</dbReference>
<feature type="compositionally biased region" description="Polar residues" evidence="8">
    <location>
        <begin position="1774"/>
        <end position="1786"/>
    </location>
</feature>
<dbReference type="FunFam" id="1.10.274.100:FF:000010">
    <property type="entry name" value="DNA-directed RNA polymerase subunit"/>
    <property type="match status" value="1"/>
</dbReference>
<dbReference type="InterPro" id="IPR007066">
    <property type="entry name" value="RNA_pol_Rpb1_3"/>
</dbReference>
<evidence type="ECO:0000313" key="11">
    <source>
        <dbReference type="Proteomes" id="UP001497457"/>
    </source>
</evidence>
<dbReference type="SUPFAM" id="SSF64484">
    <property type="entry name" value="beta and beta-prime subunits of DNA dependent RNA-polymerase"/>
    <property type="match status" value="1"/>
</dbReference>
<dbReference type="CDD" id="cd02737">
    <property type="entry name" value="RNAP_IV_NRPD1_C"/>
    <property type="match status" value="1"/>
</dbReference>
<evidence type="ECO:0000256" key="6">
    <source>
        <dbReference type="ARBA" id="ARBA00048552"/>
    </source>
</evidence>
<feature type="compositionally biased region" description="Polar residues" evidence="8">
    <location>
        <begin position="1470"/>
        <end position="1485"/>
    </location>
</feature>
<feature type="compositionally biased region" description="Polar residues" evidence="8">
    <location>
        <begin position="1498"/>
        <end position="1517"/>
    </location>
</feature>
<name>A0ABC9A3L7_9POAL</name>
<dbReference type="Gene3D" id="3.10.450.40">
    <property type="match status" value="1"/>
</dbReference>
<accession>A0ABC9A3L7</accession>
<dbReference type="InterPro" id="IPR006592">
    <property type="entry name" value="RNA_pol_N"/>
</dbReference>
<evidence type="ECO:0000256" key="7">
    <source>
        <dbReference type="RuleBase" id="RU004279"/>
    </source>
</evidence>
<feature type="compositionally biased region" description="Polar residues" evidence="8">
    <location>
        <begin position="1707"/>
        <end position="1729"/>
    </location>
</feature>
<protein>
    <recommendedName>
        <fullName evidence="7">DNA-directed RNA polymerase subunit</fullName>
        <ecNumber evidence="7">2.7.7.6</ecNumber>
    </recommendedName>
</protein>
<feature type="compositionally biased region" description="Low complexity" evidence="8">
    <location>
        <begin position="2015"/>
        <end position="2031"/>
    </location>
</feature>
<gene>
    <name evidence="10" type="ORF">URODEC1_LOCUS50636</name>
</gene>
<feature type="region of interest" description="Disordered" evidence="8">
    <location>
        <begin position="1948"/>
        <end position="2101"/>
    </location>
</feature>
<dbReference type="InterPro" id="IPR000722">
    <property type="entry name" value="RNA_pol_asu"/>
</dbReference>
<feature type="compositionally biased region" description="Polar residues" evidence="8">
    <location>
        <begin position="2038"/>
        <end position="2050"/>
    </location>
</feature>
<feature type="compositionally biased region" description="Polar residues" evidence="8">
    <location>
        <begin position="1676"/>
        <end position="1697"/>
    </location>
</feature>
<sequence length="2101" mass="230584">MEEDQSAILVAEGAIKSIKLSLSTEEEICTYSINDCSVTHPSQLSNPFLGLPLEAGKCEACGASENDKCEGHFGYIELPVPIYHPCHVGELRQLLSLICFKCLRIKKGKVRPNNGKENASATSCYYCRDLPALSLKEIKTTDGAIRLMLKAPPRKHMTERSWNFLDKYGFHHGGCAHDRPLLPEEALNILKKVPDETRRKLAARGYTVQSGYVMKYLPVPPNCLYIPEFTDGQSIMSYDISIALLKKILQKIEQIKRSRSGSPNFESHEAESCDIQLAVGQYIHLRGTTRGPQDNSKRFAVGTDTAALSTKQWLEKMRTLFISKGSGFSSRSVLTGDPYIGVDVIGLPSEVAKRITFEEQVTDININRLQEVVDNGLCLTYRDGKDTYAIAVGSKGHTTLKVGQTISRRIVDGDVVFLNRPPSTHKHSLQAFYAYVHDDHTVKINPLICGPFSADFDGDCVHIYYPQSLAAKAEALELFSVKKQLISSHSGKVNLQLGNDSLVAMKVMSSRTMLSKELANQLAMFVPFSLPTPAVMKSIPAWTITQIVQGALPVKLTCQGKTHLVRDSTVIKLDLDKDHVQDSFNDLVSSVLSEKGPGEALQFLNVLQPLLMEFLLLDGFSVSLKDFNVPKAILEEAQKNIQKQSLILEQSRFSKNQFAETRVENNLKGVKQQISDFVIKCSDLGLLIDPKKEASISKVVQQLGFVGLQLYHEGKLYSSRLVEDCFSNFVNKHSDIGDEHPPEAYGLVQSSYFHGLNPYEELVHAIATREAIVRSSRGLTEPGTLFKNLMAILRDVVICYDGTVRNTCSNSIIQLKYKEDDETDFPSALPPGEPVGVLAATAISTPAYNAVLDSSQSSNASWELMKEILQTKVGYKNDMKDRKVVLFLNDCSCPKKFCKERAALTVQSCLRRVTLADCATDICIEHQRQINLEGTSEAAPTLVGHIHLDKAQLERINISTHDILQKCEEVSGRYGKKKGHLCHLFKKITFATCDCSFAQNPVDGNLHVAPCVQFSFSDDNTILSESVERAVNVIADSVCSVLLDTIIKGDPRIQAAKIIWVESDATSWVKNTQKAPKGEPALEIIVEKDEAVRNGDAWRTVMDACIPLLNLIDTRRSVPYGIQQVKELLGISCAFDQVVQRLSTTVKMVAKGVLRDHLILVANSMACTGDLFGFNTAGYKATFRSLKVQVPFTESTLFTPMKCFEKAAEKCDSDSLGCVVSSCSWGKHAAIGTGSSFQILWNENQLKSNKDYGDGLYDFLALVRTDQEKAGYMFLDDVDYLVEENAVDDVCLSPEPDGTLGKPTFEDNFEEQGIQKGSSWENGTTMNSSWEQNVSAGNDSGDWGGWSNGAPAATKPPDQDNSCWDVHATVEDDSTDWGGWGTEKQTNGEQAEINTRADKGAGMESSPGDNIWEKKSSAPEESKKKMDHDPWGNMPASTSEDTWGKQKGDEGDGAWEKQAGSCKEQEMDVCQNSWGNKTMPPSNNMWDKKKSDGGNGNWEKQPSSWNEQTLNVDQDSWGNGRGKKNSHGGGSQWPEQASTYKRKRTNADADSWDNMAMPPPNNAWDAGEGFGRSNIKSDAGSSWGNKDKMETDEHSKVPKESDPWNTGKSNESSWEKTDALQDSWGNSAADNNNTQEGSWDKVAVKDTNSQQDVWGNVAIRNNNAQNDSWDNAAEKVQTSAAQGSWGNNAADNNNTREGSWDKIAVKDTNSQQDVWGNVAIQNNNAQNDSWDNEAEKVQTSAAQDSWGNLAATPAGNLDAKQSDSWDGWNAAPAESSQGKCTDTTDSGNNKGWKSDGWGGKSGNWSGQRNNSGRPPRRPDDRPPPPPREPFQLTAEEKKILLELEPIMMRVRTIFREACNGVRLQPEDDKFIQEKVLENHPEKQSKVSGAIDYIMVDKHQTFEDTRCFFVVSTDGSREDFSYLKCLENFVRKNSKENVDTLCMTYLRPRRRQALPPPPPLPPADGGAAPDAPAEAPPSTAAETEQGTPVPPAEVPLSTAAEAEQGTPASPAEVPLSTAAAAETEQATPASPADVPLSTAAETEQATPTSPSEVPHDSLGPPASAPEETPMPDSTSDAGILEKQPDPTPTPPASPAAAPEEVP</sequence>
<dbReference type="Gene3D" id="2.40.40.20">
    <property type="match status" value="1"/>
</dbReference>
<feature type="region of interest" description="Disordered" evidence="8">
    <location>
        <begin position="1399"/>
        <end position="1640"/>
    </location>
</feature>
<dbReference type="SMART" id="SM00663">
    <property type="entry name" value="RPOLA_N"/>
    <property type="match status" value="1"/>
</dbReference>
<organism evidence="10 11">
    <name type="scientific">Urochloa decumbens</name>
    <dbReference type="NCBI Taxonomy" id="240449"/>
    <lineage>
        <taxon>Eukaryota</taxon>
        <taxon>Viridiplantae</taxon>
        <taxon>Streptophyta</taxon>
        <taxon>Embryophyta</taxon>
        <taxon>Tracheophyta</taxon>
        <taxon>Spermatophyta</taxon>
        <taxon>Magnoliopsida</taxon>
        <taxon>Liliopsida</taxon>
        <taxon>Poales</taxon>
        <taxon>Poaceae</taxon>
        <taxon>PACMAD clade</taxon>
        <taxon>Panicoideae</taxon>
        <taxon>Panicodae</taxon>
        <taxon>Paniceae</taxon>
        <taxon>Melinidinae</taxon>
        <taxon>Urochloa</taxon>
    </lineage>
</organism>
<dbReference type="InterPro" id="IPR040402">
    <property type="entry name" value="NRPD1_C"/>
</dbReference>
<dbReference type="Pfam" id="PF04998">
    <property type="entry name" value="RNA_pol_Rpb1_5"/>
    <property type="match status" value="1"/>
</dbReference>
<comment type="catalytic activity">
    <reaction evidence="6 7">
        <text>RNA(n) + a ribonucleoside 5'-triphosphate = RNA(n+1) + diphosphate</text>
        <dbReference type="Rhea" id="RHEA:21248"/>
        <dbReference type="Rhea" id="RHEA-COMP:14527"/>
        <dbReference type="Rhea" id="RHEA-COMP:17342"/>
        <dbReference type="ChEBI" id="CHEBI:33019"/>
        <dbReference type="ChEBI" id="CHEBI:61557"/>
        <dbReference type="ChEBI" id="CHEBI:140395"/>
        <dbReference type="EC" id="2.7.7.6"/>
    </reaction>
</comment>
<keyword evidence="1 7" id="KW-0240">DNA-directed RNA polymerase</keyword>
<keyword evidence="5 7" id="KW-0804">Transcription</keyword>
<evidence type="ECO:0000256" key="2">
    <source>
        <dbReference type="ARBA" id="ARBA00022679"/>
    </source>
</evidence>
<feature type="compositionally biased region" description="Polar residues" evidence="8">
    <location>
        <begin position="1623"/>
        <end position="1637"/>
    </location>
</feature>
<evidence type="ECO:0000259" key="9">
    <source>
        <dbReference type="SMART" id="SM00663"/>
    </source>
</evidence>
<keyword evidence="11" id="KW-1185">Reference proteome</keyword>
<feature type="compositionally biased region" description="Polar residues" evidence="8">
    <location>
        <begin position="1737"/>
        <end position="1746"/>
    </location>
</feature>
<feature type="domain" description="RNA polymerase N-terminal" evidence="9">
    <location>
        <begin position="210"/>
        <end position="509"/>
    </location>
</feature>
<dbReference type="InterPro" id="IPR042102">
    <property type="entry name" value="RNA_pol_Rpb1_3_sf"/>
</dbReference>
<dbReference type="EMBL" id="OZ075112">
    <property type="protein sequence ID" value="CAL4971380.1"/>
    <property type="molecule type" value="Genomic_DNA"/>
</dbReference>
<evidence type="ECO:0000256" key="8">
    <source>
        <dbReference type="SAM" id="MobiDB-lite"/>
    </source>
</evidence>
<dbReference type="Pfam" id="PF04997">
    <property type="entry name" value="RNA_pol_Rpb1_1"/>
    <property type="match status" value="1"/>
</dbReference>
<dbReference type="InterPro" id="IPR007081">
    <property type="entry name" value="RNA_pol_Rpb1_5"/>
</dbReference>
<dbReference type="PANTHER" id="PTHR19376">
    <property type="entry name" value="DNA-DIRECTED RNA POLYMERASE"/>
    <property type="match status" value="1"/>
</dbReference>
<dbReference type="Pfam" id="PF04983">
    <property type="entry name" value="RNA_pol_Rpb1_3"/>
    <property type="match status" value="1"/>
</dbReference>
<dbReference type="PANTHER" id="PTHR19376:SF51">
    <property type="entry name" value="DNA-DIRECTED RNA POLYMERASE V SUBUNIT 1"/>
    <property type="match status" value="1"/>
</dbReference>
<keyword evidence="2 7" id="KW-0808">Transferase</keyword>
<feature type="compositionally biased region" description="Low complexity" evidence="8">
    <location>
        <begin position="1962"/>
        <end position="1982"/>
    </location>
</feature>
<evidence type="ECO:0000313" key="10">
    <source>
        <dbReference type="EMBL" id="CAL4971380.1"/>
    </source>
</evidence>
<dbReference type="FunFam" id="4.10.860.120:FF:000008">
    <property type="entry name" value="DNA-directed RNA polymerase subunit"/>
    <property type="match status" value="1"/>
</dbReference>
<evidence type="ECO:0000256" key="4">
    <source>
        <dbReference type="ARBA" id="ARBA00022833"/>
    </source>
</evidence>
<feature type="compositionally biased region" description="Polar residues" evidence="8">
    <location>
        <begin position="1574"/>
        <end position="1584"/>
    </location>
</feature>
<dbReference type="EC" id="2.7.7.6" evidence="7"/>
<evidence type="ECO:0000256" key="3">
    <source>
        <dbReference type="ARBA" id="ARBA00022695"/>
    </source>
</evidence>
<comment type="function">
    <text evidence="7">DNA-dependent RNA polymerase catalyzes the transcription of DNA into RNA using the four ribonucleoside triphosphates as substrates.</text>
</comment>
<dbReference type="Pfam" id="PF11523">
    <property type="entry name" value="DUF3223"/>
    <property type="match status" value="1"/>
</dbReference>
<comment type="similarity">
    <text evidence="7">Belongs to the RNA polymerase beta' chain family.</text>
</comment>
<dbReference type="InterPro" id="IPR007080">
    <property type="entry name" value="RNA_pol_Rpb1_1"/>
</dbReference>
<keyword evidence="4" id="KW-0862">Zinc</keyword>
<dbReference type="Gene3D" id="3.30.1490.180">
    <property type="entry name" value="RNA polymerase ii"/>
    <property type="match status" value="1"/>
</dbReference>
<feature type="compositionally biased region" description="Basic and acidic residues" evidence="8">
    <location>
        <begin position="1585"/>
        <end position="1602"/>
    </location>
</feature>
<evidence type="ECO:0000256" key="1">
    <source>
        <dbReference type="ARBA" id="ARBA00022478"/>
    </source>
</evidence>
<feature type="compositionally biased region" description="Basic and acidic residues" evidence="8">
    <location>
        <begin position="1411"/>
        <end position="1430"/>
    </location>
</feature>
<dbReference type="GO" id="GO:0000428">
    <property type="term" value="C:DNA-directed RNA polymerase complex"/>
    <property type="evidence" value="ECO:0007669"/>
    <property type="project" value="UniProtKB-KW"/>
</dbReference>
<evidence type="ECO:0000256" key="5">
    <source>
        <dbReference type="ARBA" id="ARBA00023163"/>
    </source>
</evidence>
<feature type="compositionally biased region" description="Polar residues" evidence="8">
    <location>
        <begin position="1603"/>
        <end position="1612"/>
    </location>
</feature>
<proteinExistence type="inferred from homology"/>
<dbReference type="GO" id="GO:0003899">
    <property type="term" value="F:DNA-directed RNA polymerase activity"/>
    <property type="evidence" value="ECO:0007669"/>
    <property type="project" value="UniProtKB-EC"/>
</dbReference>
<dbReference type="Pfam" id="PF00623">
    <property type="entry name" value="RNA_pol_Rpb1_2"/>
    <property type="match status" value="1"/>
</dbReference>
<reference evidence="10" key="1">
    <citation type="submission" date="2024-10" db="EMBL/GenBank/DDBJ databases">
        <authorList>
            <person name="Ryan C."/>
        </authorList>
    </citation>
    <scope>NUCLEOTIDE SEQUENCE [LARGE SCALE GENOMIC DNA]</scope>
</reference>
<dbReference type="Gene3D" id="6.10.250.2940">
    <property type="match status" value="1"/>
</dbReference>
<dbReference type="Gene3D" id="4.10.860.120">
    <property type="entry name" value="RNA polymerase II, clamp domain"/>
    <property type="match status" value="1"/>
</dbReference>
<dbReference type="Proteomes" id="UP001497457">
    <property type="component" value="Chromosome 2b"/>
</dbReference>
<dbReference type="FunFam" id="3.30.1490.180:FF:000004">
    <property type="entry name" value="DNA-directed RNA polymerase subunit"/>
    <property type="match status" value="1"/>
</dbReference>
<dbReference type="InterPro" id="IPR045867">
    <property type="entry name" value="DNA-dir_RpoC_beta_prime"/>
</dbReference>
<dbReference type="Gene3D" id="1.10.274.100">
    <property type="entry name" value="RNA polymerase Rpb1, domain 3"/>
    <property type="match status" value="1"/>
</dbReference>
<feature type="region of interest" description="Disordered" evidence="8">
    <location>
        <begin position="1664"/>
        <end position="1834"/>
    </location>
</feature>